<dbReference type="InterPro" id="IPR011009">
    <property type="entry name" value="Kinase-like_dom_sf"/>
</dbReference>
<evidence type="ECO:0000259" key="4">
    <source>
        <dbReference type="PROSITE" id="PS50011"/>
    </source>
</evidence>
<accession>F4S458</accession>
<keyword evidence="1 3" id="KW-0547">Nucleotide-binding</keyword>
<dbReference type="AlphaFoldDB" id="F4S458"/>
<dbReference type="GO" id="GO:0005524">
    <property type="term" value="F:ATP binding"/>
    <property type="evidence" value="ECO:0007669"/>
    <property type="project" value="UniProtKB-UniRule"/>
</dbReference>
<dbReference type="SUPFAM" id="SSF56112">
    <property type="entry name" value="Protein kinase-like (PK-like)"/>
    <property type="match status" value="1"/>
</dbReference>
<dbReference type="GO" id="GO:0004674">
    <property type="term" value="F:protein serine/threonine kinase activity"/>
    <property type="evidence" value="ECO:0007669"/>
    <property type="project" value="TreeGrafter"/>
</dbReference>
<dbReference type="PROSITE" id="PS00107">
    <property type="entry name" value="PROTEIN_KINASE_ATP"/>
    <property type="match status" value="1"/>
</dbReference>
<feature type="domain" description="Protein kinase" evidence="4">
    <location>
        <begin position="41"/>
        <end position="196"/>
    </location>
</feature>
<dbReference type="RefSeq" id="XP_007416174.1">
    <property type="nucleotide sequence ID" value="XM_007416112.1"/>
</dbReference>
<dbReference type="PROSITE" id="PS50011">
    <property type="entry name" value="PROTEIN_KINASE_DOM"/>
    <property type="match status" value="1"/>
</dbReference>
<dbReference type="EMBL" id="GL883146">
    <property type="protein sequence ID" value="EGG00527.1"/>
    <property type="molecule type" value="Genomic_DNA"/>
</dbReference>
<dbReference type="VEuPathDB" id="FungiDB:MELLADRAFT_111767"/>
<dbReference type="Gene3D" id="1.10.510.10">
    <property type="entry name" value="Transferase(Phosphotransferase) domain 1"/>
    <property type="match status" value="1"/>
</dbReference>
<reference evidence="6" key="1">
    <citation type="journal article" date="2011" name="Proc. Natl. Acad. Sci. U.S.A.">
        <title>Obligate biotrophy features unraveled by the genomic analysis of rust fungi.</title>
        <authorList>
            <person name="Duplessis S."/>
            <person name="Cuomo C.A."/>
            <person name="Lin Y.-C."/>
            <person name="Aerts A."/>
            <person name="Tisserant E."/>
            <person name="Veneault-Fourrey C."/>
            <person name="Joly D.L."/>
            <person name="Hacquard S."/>
            <person name="Amselem J."/>
            <person name="Cantarel B.L."/>
            <person name="Chiu R."/>
            <person name="Coutinho P.M."/>
            <person name="Feau N."/>
            <person name="Field M."/>
            <person name="Frey P."/>
            <person name="Gelhaye E."/>
            <person name="Goldberg J."/>
            <person name="Grabherr M.G."/>
            <person name="Kodira C.D."/>
            <person name="Kohler A."/>
            <person name="Kuees U."/>
            <person name="Lindquist E.A."/>
            <person name="Lucas S.M."/>
            <person name="Mago R."/>
            <person name="Mauceli E."/>
            <person name="Morin E."/>
            <person name="Murat C."/>
            <person name="Pangilinan J.L."/>
            <person name="Park R."/>
            <person name="Pearson M."/>
            <person name="Quesneville H."/>
            <person name="Rouhier N."/>
            <person name="Sakthikumar S."/>
            <person name="Salamov A.A."/>
            <person name="Schmutz J."/>
            <person name="Selles B."/>
            <person name="Shapiro H."/>
            <person name="Tanguay P."/>
            <person name="Tuskan G.A."/>
            <person name="Henrissat B."/>
            <person name="Van de Peer Y."/>
            <person name="Rouze P."/>
            <person name="Ellis J.G."/>
            <person name="Dodds P.N."/>
            <person name="Schein J.E."/>
            <person name="Zhong S."/>
            <person name="Hamelin R.C."/>
            <person name="Grigoriev I.V."/>
            <person name="Szabo L.J."/>
            <person name="Martin F."/>
        </authorList>
    </citation>
    <scope>NUCLEOTIDE SEQUENCE [LARGE SCALE GENOMIC DNA]</scope>
    <source>
        <strain evidence="6">98AG31 / pathotype 3-4-7</strain>
    </source>
</reference>
<dbReference type="FunFam" id="3.30.200.20:FF:000042">
    <property type="entry name" value="Aurora kinase A"/>
    <property type="match status" value="1"/>
</dbReference>
<dbReference type="Gene3D" id="3.30.200.20">
    <property type="entry name" value="Phosphorylase Kinase, domain 1"/>
    <property type="match status" value="1"/>
</dbReference>
<dbReference type="InParanoid" id="F4S458"/>
<keyword evidence="6" id="KW-1185">Reference proteome</keyword>
<dbReference type="HOGENOM" id="CLU_1390519_0_0_1"/>
<protein>
    <recommendedName>
        <fullName evidence="4">Protein kinase domain-containing protein</fullName>
    </recommendedName>
</protein>
<dbReference type="Pfam" id="PF00069">
    <property type="entry name" value="Pkinase"/>
    <property type="match status" value="1"/>
</dbReference>
<evidence type="ECO:0000313" key="6">
    <source>
        <dbReference type="Proteomes" id="UP000001072"/>
    </source>
</evidence>
<dbReference type="PANTHER" id="PTHR24361">
    <property type="entry name" value="MITOGEN-ACTIVATED KINASE KINASE KINASE"/>
    <property type="match status" value="1"/>
</dbReference>
<feature type="binding site" evidence="3">
    <location>
        <position position="70"/>
    </location>
    <ligand>
        <name>ATP</name>
        <dbReference type="ChEBI" id="CHEBI:30616"/>
    </ligand>
</feature>
<dbReference type="eggNOG" id="KOG0032">
    <property type="taxonomic scope" value="Eukaryota"/>
</dbReference>
<dbReference type="KEGG" id="mlr:MELLADRAFT_111767"/>
<organism evidence="6">
    <name type="scientific">Melampsora larici-populina (strain 98AG31 / pathotype 3-4-7)</name>
    <name type="common">Poplar leaf rust fungus</name>
    <dbReference type="NCBI Taxonomy" id="747676"/>
    <lineage>
        <taxon>Eukaryota</taxon>
        <taxon>Fungi</taxon>
        <taxon>Dikarya</taxon>
        <taxon>Basidiomycota</taxon>
        <taxon>Pucciniomycotina</taxon>
        <taxon>Pucciniomycetes</taxon>
        <taxon>Pucciniales</taxon>
        <taxon>Melampsoraceae</taxon>
        <taxon>Melampsora</taxon>
    </lineage>
</organism>
<dbReference type="OrthoDB" id="193931at2759"/>
<evidence type="ECO:0000256" key="2">
    <source>
        <dbReference type="ARBA" id="ARBA00022840"/>
    </source>
</evidence>
<dbReference type="STRING" id="747676.F4S458"/>
<dbReference type="GO" id="GO:0005737">
    <property type="term" value="C:cytoplasm"/>
    <property type="evidence" value="ECO:0007669"/>
    <property type="project" value="TreeGrafter"/>
</dbReference>
<proteinExistence type="predicted"/>
<evidence type="ECO:0000256" key="3">
    <source>
        <dbReference type="PROSITE-ProRule" id="PRU10141"/>
    </source>
</evidence>
<dbReference type="InterPro" id="IPR053235">
    <property type="entry name" value="Ser_Thr_kinase"/>
</dbReference>
<sequence length="196" mass="22345">MSIDSSVSFGVYNTPPSVSDTASLDPRDRSLNEGILVTENYLILDLLGSGGFASVHKAESKQDQDVYAMKVISRYHQKYGPQDEMIMNEIDLLKDLQHPSIIRYYEHYRTDSHYHLILELAAGGDLRKKLPYTVDGLNDQIRNAEVEFSSSASPQFCSLVSLLLKKDPRERLDCIEKVLEQEFFSDMVFSHRMGFD</sequence>
<evidence type="ECO:0000256" key="1">
    <source>
        <dbReference type="ARBA" id="ARBA00022741"/>
    </source>
</evidence>
<dbReference type="GeneID" id="18924486"/>
<gene>
    <name evidence="5" type="ORF">MELLADRAFT_111767</name>
</gene>
<dbReference type="InterPro" id="IPR000719">
    <property type="entry name" value="Prot_kinase_dom"/>
</dbReference>
<evidence type="ECO:0000313" key="5">
    <source>
        <dbReference type="EMBL" id="EGG00527.1"/>
    </source>
</evidence>
<name>F4S458_MELLP</name>
<keyword evidence="2 3" id="KW-0067">ATP-binding</keyword>
<dbReference type="Proteomes" id="UP000001072">
    <property type="component" value="Unassembled WGS sequence"/>
</dbReference>
<dbReference type="InterPro" id="IPR017441">
    <property type="entry name" value="Protein_kinase_ATP_BS"/>
</dbReference>